<protein>
    <submittedName>
        <fullName evidence="4">Uncharacterized protein</fullName>
    </submittedName>
</protein>
<accession>A0A0A9HL47</accession>
<dbReference type="PANTHER" id="PTHR32141">
    <property type="match status" value="1"/>
</dbReference>
<organism evidence="4">
    <name type="scientific">Arundo donax</name>
    <name type="common">Giant reed</name>
    <name type="synonym">Donax arundinaceus</name>
    <dbReference type="NCBI Taxonomy" id="35708"/>
    <lineage>
        <taxon>Eukaryota</taxon>
        <taxon>Viridiplantae</taxon>
        <taxon>Streptophyta</taxon>
        <taxon>Embryophyta</taxon>
        <taxon>Tracheophyta</taxon>
        <taxon>Spermatophyta</taxon>
        <taxon>Magnoliopsida</taxon>
        <taxon>Liliopsida</taxon>
        <taxon>Poales</taxon>
        <taxon>Poaceae</taxon>
        <taxon>PACMAD clade</taxon>
        <taxon>Arundinoideae</taxon>
        <taxon>Arundineae</taxon>
        <taxon>Arundo</taxon>
    </lineage>
</organism>
<feature type="compositionally biased region" description="Polar residues" evidence="1">
    <location>
        <begin position="38"/>
        <end position="47"/>
    </location>
</feature>
<dbReference type="EMBL" id="GBRH01160419">
    <property type="protein sequence ID" value="JAE37477.1"/>
    <property type="molecule type" value="Transcribed_RNA"/>
</dbReference>
<dbReference type="Pfam" id="PF00646">
    <property type="entry name" value="F-box"/>
    <property type="match status" value="1"/>
</dbReference>
<sequence>MEMEPQGPTAKKRRSEALETDKTPPLATAAVEAPNPHPTTTESRSNSPEPPLPGAGGGDGGGVDRISGLPDAILGEIISLLFTKDAARVQTLASRWRNIWSSTPLILDGSDLPADVEDFAAAVSRILCTHPGPGRRFCVPPQYLHDQPATVDAWLQSPALDNLQELDFWDDRFYWQRRVFPPAPPPASTFRFSATLRVATFSRCHLLDATVEGLHFPQIRHLALENVSISEDSLHTIIARCPALECLLLDNSFGFRCVRISSGTLTSIGVGSDCLSDKLQLRELIIVDAPCLERLLHLQLHMGIHVSVVSAPKLMTLGSFADWDDGGRLVFGTTTIQGMRVVSLTKVVCSVKILAVHPRHINLDMIIDLMKCFPCLEKLYIKSCISREMNLWRRKHGHFIKFFDFRLKTVVLEHYWGIKSQVNFASFFILNAGELEVMRIEVAASDYNEAFFAKQHKVLQMEKRASRGARLHFTTGRCHREVHVKHVRDLSIADPFECRCWN</sequence>
<dbReference type="Gene3D" id="3.80.10.10">
    <property type="entry name" value="Ribonuclease Inhibitor"/>
    <property type="match status" value="1"/>
</dbReference>
<dbReference type="InterPro" id="IPR032675">
    <property type="entry name" value="LRR_dom_sf"/>
</dbReference>
<proteinExistence type="predicted"/>
<dbReference type="InterPro" id="IPR036047">
    <property type="entry name" value="F-box-like_dom_sf"/>
</dbReference>
<name>A0A0A9HL47_ARUDO</name>
<evidence type="ECO:0000313" key="4">
    <source>
        <dbReference type="EMBL" id="JAE37477.1"/>
    </source>
</evidence>
<dbReference type="InterPro" id="IPR055411">
    <property type="entry name" value="LRR_FXL15/At3g58940/PEG3-like"/>
</dbReference>
<dbReference type="PANTHER" id="PTHR32141:SF123">
    <property type="entry name" value="F-BOX DOMAIN-CONTAINING PROTEIN"/>
    <property type="match status" value="1"/>
</dbReference>
<reference evidence="4" key="2">
    <citation type="journal article" date="2015" name="Data Brief">
        <title>Shoot transcriptome of the giant reed, Arundo donax.</title>
        <authorList>
            <person name="Barrero R.A."/>
            <person name="Guerrero F.D."/>
            <person name="Moolhuijzen P."/>
            <person name="Goolsby J.A."/>
            <person name="Tidwell J."/>
            <person name="Bellgard S.E."/>
            <person name="Bellgard M.I."/>
        </authorList>
    </citation>
    <scope>NUCLEOTIDE SEQUENCE</scope>
    <source>
        <tissue evidence="4">Shoot tissue taken approximately 20 cm above the soil surface</tissue>
    </source>
</reference>
<feature type="compositionally biased region" description="Gly residues" evidence="1">
    <location>
        <begin position="54"/>
        <end position="63"/>
    </location>
</feature>
<feature type="domain" description="F-box" evidence="2">
    <location>
        <begin position="66"/>
        <end position="105"/>
    </location>
</feature>
<dbReference type="SUPFAM" id="SSF81383">
    <property type="entry name" value="F-box domain"/>
    <property type="match status" value="1"/>
</dbReference>
<dbReference type="SUPFAM" id="SSF52047">
    <property type="entry name" value="RNI-like"/>
    <property type="match status" value="1"/>
</dbReference>
<feature type="domain" description="F-box/LRR-repeat protein 15/At3g58940/PEG3-like LRR" evidence="3">
    <location>
        <begin position="151"/>
        <end position="381"/>
    </location>
</feature>
<feature type="region of interest" description="Disordered" evidence="1">
    <location>
        <begin position="1"/>
        <end position="64"/>
    </location>
</feature>
<reference evidence="4" key="1">
    <citation type="submission" date="2014-09" db="EMBL/GenBank/DDBJ databases">
        <authorList>
            <person name="Magalhaes I.L.F."/>
            <person name="Oliveira U."/>
            <person name="Santos F.R."/>
            <person name="Vidigal T.H.D.A."/>
            <person name="Brescovit A.D."/>
            <person name="Santos A.J."/>
        </authorList>
    </citation>
    <scope>NUCLEOTIDE SEQUENCE</scope>
    <source>
        <tissue evidence="4">Shoot tissue taken approximately 20 cm above the soil surface</tissue>
    </source>
</reference>
<dbReference type="InterPro" id="IPR001810">
    <property type="entry name" value="F-box_dom"/>
</dbReference>
<dbReference type="Pfam" id="PF24758">
    <property type="entry name" value="LRR_At5g56370"/>
    <property type="match status" value="1"/>
</dbReference>
<evidence type="ECO:0000259" key="2">
    <source>
        <dbReference type="Pfam" id="PF00646"/>
    </source>
</evidence>
<evidence type="ECO:0000256" key="1">
    <source>
        <dbReference type="SAM" id="MobiDB-lite"/>
    </source>
</evidence>
<dbReference type="InterPro" id="IPR055302">
    <property type="entry name" value="F-box_dom-containing"/>
</dbReference>
<dbReference type="AlphaFoldDB" id="A0A0A9HL47"/>
<evidence type="ECO:0000259" key="3">
    <source>
        <dbReference type="Pfam" id="PF24758"/>
    </source>
</evidence>